<feature type="transmembrane region" description="Helical" evidence="8">
    <location>
        <begin position="205"/>
        <end position="223"/>
    </location>
</feature>
<evidence type="ECO:0000256" key="2">
    <source>
        <dbReference type="ARBA" id="ARBA00022475"/>
    </source>
</evidence>
<evidence type="ECO:0000256" key="8">
    <source>
        <dbReference type="SAM" id="Phobius"/>
    </source>
</evidence>
<dbReference type="GO" id="GO:0016763">
    <property type="term" value="F:pentosyltransferase activity"/>
    <property type="evidence" value="ECO:0007669"/>
    <property type="project" value="TreeGrafter"/>
</dbReference>
<dbReference type="Pfam" id="PF13231">
    <property type="entry name" value="PMT_2"/>
    <property type="match status" value="1"/>
</dbReference>
<keyword evidence="7 8" id="KW-0472">Membrane</keyword>
<feature type="transmembrane region" description="Helical" evidence="8">
    <location>
        <begin position="248"/>
        <end position="270"/>
    </location>
</feature>
<feature type="transmembrane region" description="Helical" evidence="8">
    <location>
        <begin position="282"/>
        <end position="299"/>
    </location>
</feature>
<evidence type="ECO:0000313" key="10">
    <source>
        <dbReference type="EMBL" id="VVJ16444.1"/>
    </source>
</evidence>
<feature type="transmembrane region" description="Helical" evidence="8">
    <location>
        <begin position="331"/>
        <end position="350"/>
    </location>
</feature>
<comment type="subcellular location">
    <subcellularLocation>
        <location evidence="1">Cell membrane</location>
        <topology evidence="1">Multi-pass membrane protein</topology>
    </subcellularLocation>
</comment>
<feature type="transmembrane region" description="Helical" evidence="8">
    <location>
        <begin position="182"/>
        <end position="198"/>
    </location>
</feature>
<organism evidence="10 11">
    <name type="scientific">Amycolatopsis camponoti</name>
    <dbReference type="NCBI Taxonomy" id="2606593"/>
    <lineage>
        <taxon>Bacteria</taxon>
        <taxon>Bacillati</taxon>
        <taxon>Actinomycetota</taxon>
        <taxon>Actinomycetes</taxon>
        <taxon>Pseudonocardiales</taxon>
        <taxon>Pseudonocardiaceae</taxon>
        <taxon>Amycolatopsis</taxon>
    </lineage>
</organism>
<dbReference type="GO" id="GO:0005886">
    <property type="term" value="C:plasma membrane"/>
    <property type="evidence" value="ECO:0007669"/>
    <property type="project" value="UniProtKB-SubCell"/>
</dbReference>
<dbReference type="GO" id="GO:0009103">
    <property type="term" value="P:lipopolysaccharide biosynthetic process"/>
    <property type="evidence" value="ECO:0007669"/>
    <property type="project" value="UniProtKB-ARBA"/>
</dbReference>
<dbReference type="PANTHER" id="PTHR33908:SF11">
    <property type="entry name" value="MEMBRANE PROTEIN"/>
    <property type="match status" value="1"/>
</dbReference>
<keyword evidence="4" id="KW-0808">Transferase</keyword>
<keyword evidence="3" id="KW-0328">Glycosyltransferase</keyword>
<feature type="transmembrane region" description="Helical" evidence="8">
    <location>
        <begin position="305"/>
        <end position="324"/>
    </location>
</feature>
<dbReference type="InterPro" id="IPR038731">
    <property type="entry name" value="RgtA/B/C-like"/>
</dbReference>
<keyword evidence="11" id="KW-1185">Reference proteome</keyword>
<evidence type="ECO:0000256" key="3">
    <source>
        <dbReference type="ARBA" id="ARBA00022676"/>
    </source>
</evidence>
<keyword evidence="5 8" id="KW-0812">Transmembrane</keyword>
<feature type="transmembrane region" description="Helical" evidence="8">
    <location>
        <begin position="115"/>
        <end position="136"/>
    </location>
</feature>
<dbReference type="PANTHER" id="PTHR33908">
    <property type="entry name" value="MANNOSYLTRANSFERASE YKCB-RELATED"/>
    <property type="match status" value="1"/>
</dbReference>
<evidence type="ECO:0000256" key="1">
    <source>
        <dbReference type="ARBA" id="ARBA00004651"/>
    </source>
</evidence>
<evidence type="ECO:0000256" key="4">
    <source>
        <dbReference type="ARBA" id="ARBA00022679"/>
    </source>
</evidence>
<dbReference type="EMBL" id="CABVGP010000001">
    <property type="protein sequence ID" value="VVJ16444.1"/>
    <property type="molecule type" value="Genomic_DNA"/>
</dbReference>
<keyword evidence="6 8" id="KW-1133">Transmembrane helix</keyword>
<feature type="transmembrane region" description="Helical" evidence="8">
    <location>
        <begin position="20"/>
        <end position="39"/>
    </location>
</feature>
<dbReference type="AlphaFoldDB" id="A0A6I8LG52"/>
<dbReference type="Proteomes" id="UP000399805">
    <property type="component" value="Unassembled WGS sequence"/>
</dbReference>
<evidence type="ECO:0000256" key="5">
    <source>
        <dbReference type="ARBA" id="ARBA00022692"/>
    </source>
</evidence>
<evidence type="ECO:0000256" key="7">
    <source>
        <dbReference type="ARBA" id="ARBA00023136"/>
    </source>
</evidence>
<dbReference type="InterPro" id="IPR050297">
    <property type="entry name" value="LipidA_mod_glycosyltrf_83"/>
</dbReference>
<keyword evidence="2" id="KW-1003">Cell membrane</keyword>
<accession>A0A6I8LG52</accession>
<feature type="transmembrane region" description="Helical" evidence="8">
    <location>
        <begin position="157"/>
        <end position="176"/>
    </location>
</feature>
<sequence>MSETEAPATTSDPAERRPELAWRPVLAITAVAIVVHLAVATRYGWHRDEFYYVITGRHPAWGYVDQPPLTPLLARWAAELPGGVLPLRVLAIACQAGCVVLGAKLAAEFGGGSRAQAIAAGATAASVAFVSASVLFGTTVTDQLVWAAMFVAVARALRLRTTSAWLVAGVIGGIGLENKDTVVVLLLGVAIGLAAWHRDALRTPGPWLAGAVAVLIAVPNVVWDARNGWPNLAMAHVLGDRTGGPLGALAQLPLLPLLAGPPLIVLCVLGVRRLGWGPGRDLRWALAIAVTAVVVFTLGGGKPYYPAPALIAVFAAGAVRAEALGGSRRRWPAVIVLSGLIAVLIGYPILPARAQNALRALNPTVIETYGWPAFADQVKAAAARLPPGTPIFTSNYGEAGALTIVGGLTGPVLSGQNSYSDWGPPAGSPDTVLCVGEFKVPYLHRFWSDVREIAPISFPDGIRNQETDQHAAIYECGHPHGTWAQLWPSLRHYD</sequence>
<dbReference type="RefSeq" id="WP_230862386.1">
    <property type="nucleotide sequence ID" value="NZ_CABVGP010000001.1"/>
</dbReference>
<evidence type="ECO:0000313" key="11">
    <source>
        <dbReference type="Proteomes" id="UP000399805"/>
    </source>
</evidence>
<gene>
    <name evidence="10" type="ORF">AA23TX_01465</name>
</gene>
<evidence type="ECO:0000259" key="9">
    <source>
        <dbReference type="Pfam" id="PF13231"/>
    </source>
</evidence>
<proteinExistence type="predicted"/>
<protein>
    <recommendedName>
        <fullName evidence="9">Glycosyltransferase RgtA/B/C/D-like domain-containing protein</fullName>
    </recommendedName>
</protein>
<feature type="domain" description="Glycosyltransferase RgtA/B/C/D-like" evidence="9">
    <location>
        <begin position="65"/>
        <end position="223"/>
    </location>
</feature>
<name>A0A6I8LG52_9PSEU</name>
<evidence type="ECO:0000256" key="6">
    <source>
        <dbReference type="ARBA" id="ARBA00022989"/>
    </source>
</evidence>
<reference evidence="10 11" key="1">
    <citation type="submission" date="2019-09" db="EMBL/GenBank/DDBJ databases">
        <authorList>
            <person name="Leyn A S."/>
        </authorList>
    </citation>
    <scope>NUCLEOTIDE SEQUENCE [LARGE SCALE GENOMIC DNA]</scope>
    <source>
        <strain evidence="10">AA231_1</strain>
    </source>
</reference>